<accession>A0ABT4DNX7</accession>
<dbReference type="EMBL" id="JAMDLW010000004">
    <property type="protein sequence ID" value="MCY9519069.1"/>
    <property type="molecule type" value="Genomic_DNA"/>
</dbReference>
<evidence type="ECO:0000313" key="1">
    <source>
        <dbReference type="EMBL" id="MCY9519069.1"/>
    </source>
</evidence>
<comment type="caution">
    <text evidence="1">The sequence shown here is derived from an EMBL/GenBank/DDBJ whole genome shotgun (WGS) entry which is preliminary data.</text>
</comment>
<name>A0ABT4DNX7_9BACL</name>
<evidence type="ECO:0000313" key="2">
    <source>
        <dbReference type="Proteomes" id="UP001207626"/>
    </source>
</evidence>
<dbReference type="GeneID" id="77003478"/>
<protein>
    <submittedName>
        <fullName evidence="1">Asparaginase</fullName>
    </submittedName>
</protein>
<proteinExistence type="predicted"/>
<sequence length="332" mass="37002">MHERLVVETRNGWLECEHRGSICGIDRNLHISYALGDIQSPMFLRSAGKPLQAIPVVRSGVLEHYGLGDKELALMTASHRGEPYHLETMEHIMEQSGLEEDRLICNPSYPLNEEAKELLLRAGGQRRRAYHNCAGKHFGVLAWSKMMDWDLAAYTEPDHPAQVEIARTLSEMSNMSCEQMRAGTDGCGFPVYALPLQGIAAAYLKLACPDLIEDASTRQAVTRIRKAMQRYPLLVGGTKRIDSILMEDDNIIAKGGFKGIFAFALRREGLGFAFKVADGSDEEWALIVASILDQIGYERTQTIESIRRQFPATLTNDNGKTVGEQKAVFAFN</sequence>
<keyword evidence="2" id="KW-1185">Reference proteome</keyword>
<organism evidence="1 2">
    <name type="scientific">Paenibacillus apiarius</name>
    <dbReference type="NCBI Taxonomy" id="46240"/>
    <lineage>
        <taxon>Bacteria</taxon>
        <taxon>Bacillati</taxon>
        <taxon>Bacillota</taxon>
        <taxon>Bacilli</taxon>
        <taxon>Bacillales</taxon>
        <taxon>Paenibacillaceae</taxon>
        <taxon>Paenibacillus</taxon>
    </lineage>
</organism>
<dbReference type="PANTHER" id="PTHR42110:SF1">
    <property type="entry name" value="L-ASPARAGINASE, PUTATIVE (AFU_ORTHOLOGUE AFUA_3G11890)-RELATED"/>
    <property type="match status" value="1"/>
</dbReference>
<dbReference type="RefSeq" id="WP_087434991.1">
    <property type="nucleotide sequence ID" value="NZ_JAFFHZ010000001.1"/>
</dbReference>
<dbReference type="Pfam" id="PF06089">
    <property type="entry name" value="Asparaginase_II"/>
    <property type="match status" value="1"/>
</dbReference>
<gene>
    <name evidence="1" type="ORF">M5X09_05145</name>
</gene>
<reference evidence="1 2" key="1">
    <citation type="submission" date="2022-05" db="EMBL/GenBank/DDBJ databases">
        <title>Genome Sequencing of Bee-Associated Microbes.</title>
        <authorList>
            <person name="Dunlap C."/>
        </authorList>
    </citation>
    <scope>NUCLEOTIDE SEQUENCE [LARGE SCALE GENOMIC DNA]</scope>
    <source>
        <strain evidence="1 2">NRRL NRS-1438</strain>
    </source>
</reference>
<dbReference type="PANTHER" id="PTHR42110">
    <property type="entry name" value="L-ASPARAGINASE, PUTATIVE (AFU_ORTHOLOGUE AFUA_3G11890)-RELATED"/>
    <property type="match status" value="1"/>
</dbReference>
<dbReference type="Proteomes" id="UP001207626">
    <property type="component" value="Unassembled WGS sequence"/>
</dbReference>
<dbReference type="InterPro" id="IPR010349">
    <property type="entry name" value="Asparaginase_II"/>
</dbReference>